<keyword evidence="2" id="KW-1185">Reference proteome</keyword>
<comment type="caution">
    <text evidence="1">The sequence shown here is derived from an EMBL/GenBank/DDBJ whole genome shotgun (WGS) entry which is preliminary data.</text>
</comment>
<accession>A0A2P5D5U3</accession>
<sequence>MDLRAQHPLNVLTYKEIMEHVLRCHSVCLGGWDRSLSDSTATSETDSSEPHRPTYSQLVQELNCTREQPQNLVVGLDECRQVLRDNYVMPPPRTRLSIPDHSFGHSMCIPAPISHPLDIRDEPPSLRTFEQQADF</sequence>
<dbReference type="Proteomes" id="UP000237000">
    <property type="component" value="Unassembled WGS sequence"/>
</dbReference>
<gene>
    <name evidence="1" type="ORF">TorRG33x02_261510</name>
</gene>
<organism evidence="1 2">
    <name type="scientific">Trema orientale</name>
    <name type="common">Charcoal tree</name>
    <name type="synonym">Celtis orientalis</name>
    <dbReference type="NCBI Taxonomy" id="63057"/>
    <lineage>
        <taxon>Eukaryota</taxon>
        <taxon>Viridiplantae</taxon>
        <taxon>Streptophyta</taxon>
        <taxon>Embryophyta</taxon>
        <taxon>Tracheophyta</taxon>
        <taxon>Spermatophyta</taxon>
        <taxon>Magnoliopsida</taxon>
        <taxon>eudicotyledons</taxon>
        <taxon>Gunneridae</taxon>
        <taxon>Pentapetalae</taxon>
        <taxon>rosids</taxon>
        <taxon>fabids</taxon>
        <taxon>Rosales</taxon>
        <taxon>Cannabaceae</taxon>
        <taxon>Trema</taxon>
    </lineage>
</organism>
<proteinExistence type="predicted"/>
<dbReference type="InParanoid" id="A0A2P5D5U3"/>
<name>A0A2P5D5U3_TREOI</name>
<evidence type="ECO:0000313" key="2">
    <source>
        <dbReference type="Proteomes" id="UP000237000"/>
    </source>
</evidence>
<dbReference type="EMBL" id="JXTC01000293">
    <property type="protein sequence ID" value="PON68671.1"/>
    <property type="molecule type" value="Genomic_DNA"/>
</dbReference>
<evidence type="ECO:0000313" key="1">
    <source>
        <dbReference type="EMBL" id="PON68671.1"/>
    </source>
</evidence>
<dbReference type="AlphaFoldDB" id="A0A2P5D5U3"/>
<reference evidence="2" key="1">
    <citation type="submission" date="2016-06" db="EMBL/GenBank/DDBJ databases">
        <title>Parallel loss of symbiosis genes in relatives of nitrogen-fixing non-legume Parasponia.</title>
        <authorList>
            <person name="Van Velzen R."/>
            <person name="Holmer R."/>
            <person name="Bu F."/>
            <person name="Rutten L."/>
            <person name="Van Zeijl A."/>
            <person name="Liu W."/>
            <person name="Santuari L."/>
            <person name="Cao Q."/>
            <person name="Sharma T."/>
            <person name="Shen D."/>
            <person name="Roswanjaya Y."/>
            <person name="Wardhani T."/>
            <person name="Kalhor M.S."/>
            <person name="Jansen J."/>
            <person name="Van den Hoogen J."/>
            <person name="Gungor B."/>
            <person name="Hartog M."/>
            <person name="Hontelez J."/>
            <person name="Verver J."/>
            <person name="Yang W.-C."/>
            <person name="Schijlen E."/>
            <person name="Repin R."/>
            <person name="Schilthuizen M."/>
            <person name="Schranz E."/>
            <person name="Heidstra R."/>
            <person name="Miyata K."/>
            <person name="Fedorova E."/>
            <person name="Kohlen W."/>
            <person name="Bisseling T."/>
            <person name="Smit S."/>
            <person name="Geurts R."/>
        </authorList>
    </citation>
    <scope>NUCLEOTIDE SEQUENCE [LARGE SCALE GENOMIC DNA]</scope>
    <source>
        <strain evidence="2">cv. RG33-2</strain>
    </source>
</reference>
<protein>
    <submittedName>
        <fullName evidence="1">Uncharacterized protein</fullName>
    </submittedName>
</protein>